<evidence type="ECO:0000256" key="5">
    <source>
        <dbReference type="SAM" id="MobiDB-lite"/>
    </source>
</evidence>
<organism evidence="7 8">
    <name type="scientific">Papiliotrema laurentii</name>
    <name type="common">Cryptococcus laurentii</name>
    <dbReference type="NCBI Taxonomy" id="5418"/>
    <lineage>
        <taxon>Eukaryota</taxon>
        <taxon>Fungi</taxon>
        <taxon>Dikarya</taxon>
        <taxon>Basidiomycota</taxon>
        <taxon>Agaricomycotina</taxon>
        <taxon>Tremellomycetes</taxon>
        <taxon>Tremellales</taxon>
        <taxon>Rhynchogastremaceae</taxon>
        <taxon>Papiliotrema</taxon>
    </lineage>
</organism>
<dbReference type="SMART" id="SM00249">
    <property type="entry name" value="PHD"/>
    <property type="match status" value="1"/>
</dbReference>
<evidence type="ECO:0000256" key="1">
    <source>
        <dbReference type="ARBA" id="ARBA00022723"/>
    </source>
</evidence>
<accession>A0AAD9FTN6</accession>
<feature type="domain" description="PHD-type" evidence="6">
    <location>
        <begin position="4"/>
        <end position="56"/>
    </location>
</feature>
<dbReference type="SUPFAM" id="SSF57903">
    <property type="entry name" value="FYVE/PHD zinc finger"/>
    <property type="match status" value="1"/>
</dbReference>
<dbReference type="InterPro" id="IPR019786">
    <property type="entry name" value="Zinc_finger_PHD-type_CS"/>
</dbReference>
<evidence type="ECO:0000256" key="2">
    <source>
        <dbReference type="ARBA" id="ARBA00022771"/>
    </source>
</evidence>
<evidence type="ECO:0000256" key="3">
    <source>
        <dbReference type="ARBA" id="ARBA00022833"/>
    </source>
</evidence>
<dbReference type="InterPro" id="IPR013083">
    <property type="entry name" value="Znf_RING/FYVE/PHD"/>
</dbReference>
<keyword evidence="3" id="KW-0862">Zinc</keyword>
<dbReference type="InterPro" id="IPR001965">
    <property type="entry name" value="Znf_PHD"/>
</dbReference>
<keyword evidence="2 4" id="KW-0863">Zinc-finger</keyword>
<protein>
    <recommendedName>
        <fullName evidence="6">PHD-type domain-containing protein</fullName>
    </recommendedName>
</protein>
<feature type="compositionally biased region" description="Polar residues" evidence="5">
    <location>
        <begin position="206"/>
        <end position="215"/>
    </location>
</feature>
<name>A0AAD9FTN6_PAPLA</name>
<reference evidence="7" key="1">
    <citation type="submission" date="2023-02" db="EMBL/GenBank/DDBJ databases">
        <title>Identification and recombinant expression of a fungal hydrolase from Papiliotrema laurentii that hydrolyzes apple cutin and clears colloidal polyester polyurethane.</title>
        <authorList>
            <consortium name="DOE Joint Genome Institute"/>
            <person name="Roman V.A."/>
            <person name="Bojanowski C."/>
            <person name="Crable B.R."/>
            <person name="Wagner D.N."/>
            <person name="Hung C.S."/>
            <person name="Nadeau L.J."/>
            <person name="Schratz L."/>
            <person name="Haridas S."/>
            <person name="Pangilinan J."/>
            <person name="Lipzen A."/>
            <person name="Na H."/>
            <person name="Yan M."/>
            <person name="Ng V."/>
            <person name="Grigoriev I.V."/>
            <person name="Spatafora J.W."/>
            <person name="Barlow D."/>
            <person name="Biffinger J."/>
            <person name="Kelley-Loughnane N."/>
            <person name="Varaljay V.A."/>
            <person name="Crookes-Goodson W.J."/>
        </authorList>
    </citation>
    <scope>NUCLEOTIDE SEQUENCE</scope>
    <source>
        <strain evidence="7">5307AH</strain>
    </source>
</reference>
<dbReference type="Proteomes" id="UP001182556">
    <property type="component" value="Unassembled WGS sequence"/>
</dbReference>
<dbReference type="PROSITE" id="PS50016">
    <property type="entry name" value="ZF_PHD_2"/>
    <property type="match status" value="1"/>
</dbReference>
<dbReference type="PROSITE" id="PS01359">
    <property type="entry name" value="ZF_PHD_1"/>
    <property type="match status" value="1"/>
</dbReference>
<comment type="caution">
    <text evidence="7">The sequence shown here is derived from an EMBL/GenBank/DDBJ whole genome shotgun (WGS) entry which is preliminary data.</text>
</comment>
<gene>
    <name evidence="7" type="ORF">DB88DRAFT_480742</name>
</gene>
<feature type="region of interest" description="Disordered" evidence="5">
    <location>
        <begin position="159"/>
        <end position="224"/>
    </location>
</feature>
<dbReference type="InterPro" id="IPR019787">
    <property type="entry name" value="Znf_PHD-finger"/>
</dbReference>
<evidence type="ECO:0000313" key="8">
    <source>
        <dbReference type="Proteomes" id="UP001182556"/>
    </source>
</evidence>
<sequence length="258" mass="28302">MDAEMACSCRQPVQPISPEFSIQCEQCSKWYHSSCAGFSANENLPRAWACLVCRASRCAEDVQTAVNRELSGLSVFRRVLVLVRHTGSLQGWEDLRTLIGCSNTGFQEVLKRLVNDGFIEAPPSGSRKARGAPAQKWNQSPAARAMFEQYFTQGGELEQTLFGLPPSGNSDAEEQQTDGKSTESSEETGVGLEAEMPAHQEVGEQVTASQETSPQAMPLKAHNHDQNTPLLVPVELPHAESKSSRLVRMFDVSEYQGD</sequence>
<dbReference type="InterPro" id="IPR011011">
    <property type="entry name" value="Znf_FYVE_PHD"/>
</dbReference>
<dbReference type="GO" id="GO:0008270">
    <property type="term" value="F:zinc ion binding"/>
    <property type="evidence" value="ECO:0007669"/>
    <property type="project" value="UniProtKB-KW"/>
</dbReference>
<dbReference type="Pfam" id="PF00628">
    <property type="entry name" value="PHD"/>
    <property type="match status" value="1"/>
</dbReference>
<keyword evidence="1" id="KW-0479">Metal-binding</keyword>
<evidence type="ECO:0000259" key="6">
    <source>
        <dbReference type="PROSITE" id="PS50016"/>
    </source>
</evidence>
<dbReference type="EMBL" id="JAODAN010000002">
    <property type="protein sequence ID" value="KAK1926114.1"/>
    <property type="molecule type" value="Genomic_DNA"/>
</dbReference>
<proteinExistence type="predicted"/>
<dbReference type="Gene3D" id="3.30.40.10">
    <property type="entry name" value="Zinc/RING finger domain, C3HC4 (zinc finger)"/>
    <property type="match status" value="1"/>
</dbReference>
<evidence type="ECO:0000313" key="7">
    <source>
        <dbReference type="EMBL" id="KAK1926114.1"/>
    </source>
</evidence>
<evidence type="ECO:0000256" key="4">
    <source>
        <dbReference type="PROSITE-ProRule" id="PRU00146"/>
    </source>
</evidence>
<keyword evidence="8" id="KW-1185">Reference proteome</keyword>
<dbReference type="AlphaFoldDB" id="A0AAD9FTN6"/>